<proteinExistence type="evidence at transcript level"/>
<organism evidence="2">
    <name type="scientific">Aedes albopictus</name>
    <name type="common">Asian tiger mosquito</name>
    <name type="synonym">Stegomyia albopicta</name>
    <dbReference type="NCBI Taxonomy" id="7160"/>
    <lineage>
        <taxon>Eukaryota</taxon>
        <taxon>Metazoa</taxon>
        <taxon>Ecdysozoa</taxon>
        <taxon>Arthropoda</taxon>
        <taxon>Hexapoda</taxon>
        <taxon>Insecta</taxon>
        <taxon>Pterygota</taxon>
        <taxon>Neoptera</taxon>
        <taxon>Endopterygota</taxon>
        <taxon>Diptera</taxon>
        <taxon>Nematocera</taxon>
        <taxon>Culicoidea</taxon>
        <taxon>Culicidae</taxon>
        <taxon>Culicinae</taxon>
        <taxon>Aedini</taxon>
        <taxon>Aedes</taxon>
        <taxon>Stegomyia</taxon>
    </lineage>
</organism>
<feature type="non-terminal residue" evidence="2">
    <location>
        <position position="1"/>
    </location>
</feature>
<dbReference type="PROSITE" id="PS50041">
    <property type="entry name" value="C_TYPE_LECTIN_2"/>
    <property type="match status" value="1"/>
</dbReference>
<reference evidence="2" key="1">
    <citation type="journal article" date="2014" name="PLoS Negl. Trop. Dis.">
        <title>Identification and characterization of seminal fluid proteins in the Asian tiger mosquito, Aedes albopictus.</title>
        <authorList>
            <person name="Boes K.E."/>
            <person name="Ribeiro J.M."/>
            <person name="Wong A."/>
            <person name="Harrington L.C."/>
            <person name="Wolfner M.F."/>
            <person name="Sirot L.K."/>
        </authorList>
    </citation>
    <scope>NUCLEOTIDE SEQUENCE</scope>
    <source>
        <tissue evidence="2">Reproductive organs</tissue>
    </source>
</reference>
<feature type="domain" description="C-type lectin" evidence="1">
    <location>
        <begin position="43"/>
        <end position="163"/>
    </location>
</feature>
<dbReference type="CDD" id="cd00037">
    <property type="entry name" value="CLECT"/>
    <property type="match status" value="1"/>
</dbReference>
<dbReference type="InterPro" id="IPR016187">
    <property type="entry name" value="CTDL_fold"/>
</dbReference>
<keyword evidence="2" id="KW-0430">Lectin</keyword>
<dbReference type="GO" id="GO:0030246">
    <property type="term" value="F:carbohydrate binding"/>
    <property type="evidence" value="ECO:0007669"/>
    <property type="project" value="UniProtKB-KW"/>
</dbReference>
<dbReference type="AlphaFoldDB" id="A0A023EG75"/>
<dbReference type="EMBL" id="GAPW01005200">
    <property type="protein sequence ID" value="JAC08398.1"/>
    <property type="molecule type" value="mRNA"/>
</dbReference>
<sequence>EQCRLCLFFQSPNQNVSKGYHISSDCSLLWLPIFSLLLLEVGAKSRTYEFQNGKVTYEEAWSNCKDKGMQLATAQSLDDYNELGRLLNQPQYKDQDFWATDQDIDRNIAWSFTFNEAEMTLISQEGDWAKTRCMLVRSFFHAGTAGTDWNDDLCGQSHGYICDRL</sequence>
<evidence type="ECO:0000259" key="1">
    <source>
        <dbReference type="PROSITE" id="PS50041"/>
    </source>
</evidence>
<dbReference type="Pfam" id="PF00059">
    <property type="entry name" value="Lectin_C"/>
    <property type="match status" value="1"/>
</dbReference>
<dbReference type="Gene3D" id="3.10.100.10">
    <property type="entry name" value="Mannose-Binding Protein A, subunit A"/>
    <property type="match status" value="1"/>
</dbReference>
<name>A0A023EG75_AEDAL</name>
<dbReference type="InterPro" id="IPR016186">
    <property type="entry name" value="C-type_lectin-like/link_sf"/>
</dbReference>
<accession>A0A023EG75</accession>
<dbReference type="SUPFAM" id="SSF56436">
    <property type="entry name" value="C-type lectin-like"/>
    <property type="match status" value="1"/>
</dbReference>
<protein>
    <submittedName>
        <fullName evidence="2">Putative c-type lectin</fullName>
    </submittedName>
</protein>
<dbReference type="InterPro" id="IPR001304">
    <property type="entry name" value="C-type_lectin-like"/>
</dbReference>
<evidence type="ECO:0000313" key="2">
    <source>
        <dbReference type="EMBL" id="JAC08398.1"/>
    </source>
</evidence>